<reference evidence="1 2" key="1">
    <citation type="submission" date="2017-09" db="EMBL/GenBank/DDBJ databases">
        <title>Comparative genomics of rhizobia isolated from Phaseolus vulgaris in China.</title>
        <authorList>
            <person name="Tong W."/>
        </authorList>
    </citation>
    <scope>NUCLEOTIDE SEQUENCE [LARGE SCALE GENOMIC DNA]</scope>
    <source>
        <strain evidence="1 2">Y27</strain>
    </source>
</reference>
<gene>
    <name evidence="1" type="ORF">CO662_34615</name>
</gene>
<evidence type="ECO:0000313" key="1">
    <source>
        <dbReference type="EMBL" id="PDS47475.1"/>
    </source>
</evidence>
<accession>A0ABX4IX19</accession>
<name>A0ABX4IX19_9HYPH</name>
<evidence type="ECO:0000313" key="2">
    <source>
        <dbReference type="Proteomes" id="UP000219972"/>
    </source>
</evidence>
<protein>
    <submittedName>
        <fullName evidence="1">Uncharacterized protein</fullName>
    </submittedName>
</protein>
<organism evidence="1 2">
    <name type="scientific">Rhizobium anhuiense</name>
    <dbReference type="NCBI Taxonomy" id="1184720"/>
    <lineage>
        <taxon>Bacteria</taxon>
        <taxon>Pseudomonadati</taxon>
        <taxon>Pseudomonadota</taxon>
        <taxon>Alphaproteobacteria</taxon>
        <taxon>Hyphomicrobiales</taxon>
        <taxon>Rhizobiaceae</taxon>
        <taxon>Rhizobium/Agrobacterium group</taxon>
        <taxon>Rhizobium</taxon>
    </lineage>
</organism>
<dbReference type="Proteomes" id="UP000219972">
    <property type="component" value="Unassembled WGS sequence"/>
</dbReference>
<keyword evidence="2" id="KW-1185">Reference proteome</keyword>
<proteinExistence type="predicted"/>
<comment type="caution">
    <text evidence="1">The sequence shown here is derived from an EMBL/GenBank/DDBJ whole genome shotgun (WGS) entry which is preliminary data.</text>
</comment>
<dbReference type="EMBL" id="NWSL01000044">
    <property type="protein sequence ID" value="PDS47475.1"/>
    <property type="molecule type" value="Genomic_DNA"/>
</dbReference>
<sequence length="84" mass="9295">MHRECRGVRVTVEGSFDDAGFAGYVARRVEDRHLSLPQGAASRLRSASKVLDARVINKEECTSSIIVNLTAVFNLTQGRYPTDE</sequence>